<evidence type="ECO:0000313" key="2">
    <source>
        <dbReference type="EMBL" id="KEZ21669.1"/>
    </source>
</evidence>
<dbReference type="InterPro" id="IPR012368">
    <property type="entry name" value="OxRdtase_Mopterin-bd_su_IorB"/>
</dbReference>
<dbReference type="PROSITE" id="PS51318">
    <property type="entry name" value="TAT"/>
    <property type="match status" value="1"/>
</dbReference>
<name>A0A084EUM7_SPHYA</name>
<evidence type="ECO:0000313" key="3">
    <source>
        <dbReference type="Proteomes" id="UP000028534"/>
    </source>
</evidence>
<dbReference type="SUPFAM" id="SSF54665">
    <property type="entry name" value="CO dehydrogenase molybdoprotein N-domain-like"/>
    <property type="match status" value="1"/>
</dbReference>
<dbReference type="InterPro" id="IPR006311">
    <property type="entry name" value="TAT_signal"/>
</dbReference>
<dbReference type="PIRSF" id="PIRSF036389">
    <property type="entry name" value="IOR_B"/>
    <property type="match status" value="1"/>
</dbReference>
<dbReference type="InterPro" id="IPR037165">
    <property type="entry name" value="AldOxase/xan_DH_Mopterin-bd_sf"/>
</dbReference>
<gene>
    <name evidence="2" type="ORF">CP98_00347</name>
</gene>
<feature type="domain" description="Aldehyde oxidase/xanthine dehydrogenase a/b hammerhead" evidence="1">
    <location>
        <begin position="202"/>
        <end position="289"/>
    </location>
</feature>
<dbReference type="eggNOG" id="COG1529">
    <property type="taxonomic scope" value="Bacteria"/>
</dbReference>
<dbReference type="InterPro" id="IPR008274">
    <property type="entry name" value="AldOxase/xan_DH_MoCoBD1"/>
</dbReference>
<evidence type="ECO:0000259" key="1">
    <source>
        <dbReference type="SMART" id="SM01008"/>
    </source>
</evidence>
<reference evidence="2 3" key="1">
    <citation type="submission" date="2014-03" db="EMBL/GenBank/DDBJ databases">
        <title>Genome sequence of Sphingobium yanoikuyae B1.</title>
        <authorList>
            <person name="Gan H.M."/>
            <person name="Gan H.Y."/>
            <person name="Savka M.A."/>
        </authorList>
    </citation>
    <scope>NUCLEOTIDE SEQUENCE [LARGE SCALE GENOMIC DNA]</scope>
    <source>
        <strain evidence="2 3">B1</strain>
    </source>
</reference>
<dbReference type="PATRIC" id="fig|13690.10.peg.359"/>
<dbReference type="InterPro" id="IPR052516">
    <property type="entry name" value="N-heterocyclic_Hydroxylase"/>
</dbReference>
<dbReference type="Gene3D" id="3.90.1170.50">
    <property type="entry name" value="Aldehyde oxidase/xanthine dehydrogenase, a/b hammerhead"/>
    <property type="match status" value="1"/>
</dbReference>
<protein>
    <submittedName>
        <fullName evidence="2">Isoquinoline 1-oxidoreductase subunit beta</fullName>
    </submittedName>
</protein>
<dbReference type="AlphaFoldDB" id="A0A084EUM7"/>
<dbReference type="Gene3D" id="3.30.365.10">
    <property type="entry name" value="Aldehyde oxidase/xanthine dehydrogenase, molybdopterin binding domain"/>
    <property type="match status" value="4"/>
</dbReference>
<accession>A0A084EUM7</accession>
<dbReference type="STRING" id="13690.AX777_10480"/>
<dbReference type="PANTHER" id="PTHR47495:SF3">
    <property type="entry name" value="BLR6219 PROTEIN"/>
    <property type="match status" value="1"/>
</dbReference>
<dbReference type="SUPFAM" id="SSF56003">
    <property type="entry name" value="Molybdenum cofactor-binding domain"/>
    <property type="match status" value="2"/>
</dbReference>
<dbReference type="InterPro" id="IPR000674">
    <property type="entry name" value="Ald_Oxase/Xan_DH_a/b"/>
</dbReference>
<proteinExistence type="predicted"/>
<dbReference type="RefSeq" id="WP_037516280.1">
    <property type="nucleotide sequence ID" value="NZ_JGVR01000001.1"/>
</dbReference>
<dbReference type="Proteomes" id="UP000028534">
    <property type="component" value="Unassembled WGS sequence"/>
</dbReference>
<dbReference type="SMART" id="SM01008">
    <property type="entry name" value="Ald_Xan_dh_C"/>
    <property type="match status" value="1"/>
</dbReference>
<sequence>MNAPILSRRRFLSASLVAGGGLLFDLNIPLAGAAEGAPQILTAFVRILPDNRVIIGAKNAEIGQGAKTMLPMLIAEELDVDWAQVTIEQTHADQKIFGGQTAGGSRTTPREWLPTRKAGAAARAMLVAAAAQIWGVAPATLKTGSGKVSDPASGRSISYAALAAAAAQQPAPDPATLTLKDPKDFRIIGQSIGGVDTPAIVAGKPLFGIDFKLPGMLYAVLETCPAFGGTFQSANLDAVKALPGVAHVLTIKGDGTPESLFDGVAILSTSWWSANQAREALKVEWDMSAVSGFSTEGYAAQAAERLKGKADGDIVRAGDVDGAFAGAAKTVSAQYDYPFLAHGTLEPQNCTALFKDGAIEIWAPTQNPESGRGLVAKALNLPPDKIRINFTRIGGGFGRRLMNDYMVQAAAIAAQVPGVPVKLLFNRQQDMQRDFYRPAGWHGFRAALDKAGKLTAFHDHFVTFGKDGKPVRSAEMPATEIPAGLIDTVLLEQSFLATNMPTGWLRAPGSNALAFVTQTFLDEVAQAAGKDLPTLMLELLGEPRELPRGPNAPPFVTGRAKGVIEKVVAMSGWADRAKLPKGRGKGFAFYYSHMGYFAEVLEVALVDGMPKVATVWVAGDVGSQIINPMNALHQAQGSVIEGLGQALAGQKITQVAGAVEQANFDTHPLQRIPDTPQIIVEFVKTDYPPTGMGEPALPPVIPALVNALHAATGKRIRTLPIVPEMFA</sequence>
<dbReference type="GO" id="GO:0016491">
    <property type="term" value="F:oxidoreductase activity"/>
    <property type="evidence" value="ECO:0007669"/>
    <property type="project" value="InterPro"/>
</dbReference>
<organism evidence="2 3">
    <name type="scientific">Sphingobium yanoikuyae</name>
    <name type="common">Sphingomonas yanoikuyae</name>
    <dbReference type="NCBI Taxonomy" id="13690"/>
    <lineage>
        <taxon>Bacteria</taxon>
        <taxon>Pseudomonadati</taxon>
        <taxon>Pseudomonadota</taxon>
        <taxon>Alphaproteobacteria</taxon>
        <taxon>Sphingomonadales</taxon>
        <taxon>Sphingomonadaceae</taxon>
        <taxon>Sphingobium</taxon>
    </lineage>
</organism>
<dbReference type="InterPro" id="IPR046867">
    <property type="entry name" value="AldOxase/xan_DH_MoCoBD2"/>
</dbReference>
<comment type="caution">
    <text evidence="2">The sequence shown here is derived from an EMBL/GenBank/DDBJ whole genome shotgun (WGS) entry which is preliminary data.</text>
</comment>
<dbReference type="EMBL" id="JGVR01000001">
    <property type="protein sequence ID" value="KEZ21669.1"/>
    <property type="molecule type" value="Genomic_DNA"/>
</dbReference>
<dbReference type="Pfam" id="PF02738">
    <property type="entry name" value="MoCoBD_1"/>
    <property type="match status" value="1"/>
</dbReference>
<dbReference type="InterPro" id="IPR036856">
    <property type="entry name" value="Ald_Oxase/Xan_DH_a/b_sf"/>
</dbReference>
<dbReference type="Pfam" id="PF20256">
    <property type="entry name" value="MoCoBD_2"/>
    <property type="match status" value="2"/>
</dbReference>
<dbReference type="PANTHER" id="PTHR47495">
    <property type="entry name" value="ALDEHYDE DEHYDROGENASE"/>
    <property type="match status" value="1"/>
</dbReference>